<keyword evidence="2" id="KW-1185">Reference proteome</keyword>
<organism evidence="1 2">
    <name type="scientific">Flammeovirga kamogawensis</name>
    <dbReference type="NCBI Taxonomy" id="373891"/>
    <lineage>
        <taxon>Bacteria</taxon>
        <taxon>Pseudomonadati</taxon>
        <taxon>Bacteroidota</taxon>
        <taxon>Cytophagia</taxon>
        <taxon>Cytophagales</taxon>
        <taxon>Flammeovirgaceae</taxon>
        <taxon>Flammeovirga</taxon>
    </lineage>
</organism>
<dbReference type="PROSITE" id="PS51257">
    <property type="entry name" value="PROKAR_LIPOPROTEIN"/>
    <property type="match status" value="1"/>
</dbReference>
<evidence type="ECO:0008006" key="3">
    <source>
        <dbReference type="Google" id="ProtNLM"/>
    </source>
</evidence>
<protein>
    <recommendedName>
        <fullName evidence="3">DUF4625 domain-containing protein</fullName>
    </recommendedName>
</protein>
<evidence type="ECO:0000313" key="2">
    <source>
        <dbReference type="Proteomes" id="UP000682802"/>
    </source>
</evidence>
<dbReference type="EMBL" id="CP076130">
    <property type="protein sequence ID" value="QWG10739.1"/>
    <property type="molecule type" value="Genomic_DNA"/>
</dbReference>
<sequence>MNKNIFSILILTLLGLSTISCHKNDEAVLSLGPELEIINHKDIIKVTPYDTIEVSLHAFALGDYELSEVNNDDRYLSKIGHTSNSNGKVTNATYKFLAEEKKGTYDYVFTVRTSTGVIEKVTQKVEVVVDASSIVIDKESYNKEFSAGDKVVLTGTISTVKELSEITFSTNITKTLINAVSQNAVVKKNETNKYIKLLESEVLDTDENGVRTFSFKIEITIPDIDQLNKELKLKYEQFKKLKINVGPIHYYEGFSLKIRYSDENTVYYHNKGNHDLSKNWEHKFDIK</sequence>
<evidence type="ECO:0000313" key="1">
    <source>
        <dbReference type="EMBL" id="QWG10739.1"/>
    </source>
</evidence>
<geneLocation type="plasmid" evidence="1 2">
    <name>p1</name>
</geneLocation>
<accession>A0ABX8H529</accession>
<proteinExistence type="predicted"/>
<keyword evidence="1" id="KW-0614">Plasmid</keyword>
<reference evidence="1 2" key="1">
    <citation type="submission" date="2021-05" db="EMBL/GenBank/DDBJ databases">
        <title>Comparative genomic studies on the polysaccharide-degrading batcterial strains of the Flammeovirga genus.</title>
        <authorList>
            <person name="Zewei F."/>
            <person name="Zheng Z."/>
            <person name="Yu L."/>
            <person name="Ruyue G."/>
            <person name="Yanhong M."/>
            <person name="Yuanyuan C."/>
            <person name="Jingyan G."/>
            <person name="Wenjun H."/>
        </authorList>
    </citation>
    <scope>NUCLEOTIDE SEQUENCE [LARGE SCALE GENOMIC DNA]</scope>
    <source>
        <strain evidence="1 2">YS10</strain>
        <plasmid evidence="1 2">p1</plasmid>
    </source>
</reference>
<dbReference type="RefSeq" id="WP_144077229.1">
    <property type="nucleotide sequence ID" value="NZ_CP076130.1"/>
</dbReference>
<gene>
    <name evidence="1" type="ORF">KM029_25480</name>
</gene>
<name>A0ABX8H529_9BACT</name>
<dbReference type="Proteomes" id="UP000682802">
    <property type="component" value="Plasmid p1"/>
</dbReference>